<feature type="domain" description="NodB homology" evidence="4">
    <location>
        <begin position="245"/>
        <end position="424"/>
    </location>
</feature>
<evidence type="ECO:0000313" key="6">
    <source>
        <dbReference type="Proteomes" id="UP000641588"/>
    </source>
</evidence>
<dbReference type="RefSeq" id="WP_171650563.1">
    <property type="nucleotide sequence ID" value="NZ_WHOD01000013.1"/>
</dbReference>
<dbReference type="Pfam" id="PF01522">
    <property type="entry name" value="Polysacc_deac_1"/>
    <property type="match status" value="1"/>
</dbReference>
<dbReference type="CDD" id="cd10917">
    <property type="entry name" value="CE4_NodB_like_6s_7s"/>
    <property type="match status" value="1"/>
</dbReference>
<feature type="region of interest" description="Disordered" evidence="3">
    <location>
        <begin position="26"/>
        <end position="45"/>
    </location>
</feature>
<dbReference type="GO" id="GO:0046872">
    <property type="term" value="F:metal ion binding"/>
    <property type="evidence" value="ECO:0007669"/>
    <property type="project" value="UniProtKB-KW"/>
</dbReference>
<dbReference type="SUPFAM" id="SSF88713">
    <property type="entry name" value="Glycoside hydrolase/deacetylase"/>
    <property type="match status" value="1"/>
</dbReference>
<dbReference type="InterPro" id="IPR025453">
    <property type="entry name" value="DUF4309"/>
</dbReference>
<keyword evidence="2" id="KW-0378">Hydrolase</keyword>
<proteinExistence type="predicted"/>
<dbReference type="InterPro" id="IPR011330">
    <property type="entry name" value="Glyco_hydro/deAcase_b/a-brl"/>
</dbReference>
<accession>A0A972K007</accession>
<dbReference type="PROSITE" id="PS51257">
    <property type="entry name" value="PROKAR_LIPOPROTEIN"/>
    <property type="match status" value="1"/>
</dbReference>
<dbReference type="AlphaFoldDB" id="A0A972K007"/>
<organism evidence="5 6">
    <name type="scientific">Paenibacillus foliorum</name>
    <dbReference type="NCBI Taxonomy" id="2654974"/>
    <lineage>
        <taxon>Bacteria</taxon>
        <taxon>Bacillati</taxon>
        <taxon>Bacillota</taxon>
        <taxon>Bacilli</taxon>
        <taxon>Bacillales</taxon>
        <taxon>Paenibacillaceae</taxon>
        <taxon>Paenibacillus</taxon>
    </lineage>
</organism>
<dbReference type="GO" id="GO:0016810">
    <property type="term" value="F:hydrolase activity, acting on carbon-nitrogen (but not peptide) bonds"/>
    <property type="evidence" value="ECO:0007669"/>
    <property type="project" value="InterPro"/>
</dbReference>
<protein>
    <submittedName>
        <fullName evidence="5">Polysaccharide deacetylase family protein</fullName>
    </submittedName>
</protein>
<evidence type="ECO:0000256" key="3">
    <source>
        <dbReference type="SAM" id="MobiDB-lite"/>
    </source>
</evidence>
<dbReference type="EMBL" id="WHOD01000013">
    <property type="protein sequence ID" value="NOU92393.1"/>
    <property type="molecule type" value="Genomic_DNA"/>
</dbReference>
<dbReference type="GO" id="GO:0005975">
    <property type="term" value="P:carbohydrate metabolic process"/>
    <property type="evidence" value="ECO:0007669"/>
    <property type="project" value="InterPro"/>
</dbReference>
<keyword evidence="6" id="KW-1185">Reference proteome</keyword>
<dbReference type="Proteomes" id="UP000641588">
    <property type="component" value="Unassembled WGS sequence"/>
</dbReference>
<dbReference type="GO" id="GO:0016020">
    <property type="term" value="C:membrane"/>
    <property type="evidence" value="ECO:0007669"/>
    <property type="project" value="TreeGrafter"/>
</dbReference>
<dbReference type="PROSITE" id="PS51677">
    <property type="entry name" value="NODB"/>
    <property type="match status" value="1"/>
</dbReference>
<dbReference type="PANTHER" id="PTHR10587:SF133">
    <property type="entry name" value="CHITIN DEACETYLASE 1-RELATED"/>
    <property type="match status" value="1"/>
</dbReference>
<reference evidence="5" key="1">
    <citation type="submission" date="2019-10" db="EMBL/GenBank/DDBJ databases">
        <title>Description of Paenibacillus glebae sp. nov.</title>
        <authorList>
            <person name="Carlier A."/>
            <person name="Qi S."/>
        </authorList>
    </citation>
    <scope>NUCLEOTIDE SEQUENCE</scope>
    <source>
        <strain evidence="5">LMG 31456</strain>
    </source>
</reference>
<evidence type="ECO:0000259" key="4">
    <source>
        <dbReference type="PROSITE" id="PS51677"/>
    </source>
</evidence>
<comment type="caution">
    <text evidence="5">The sequence shown here is derived from an EMBL/GenBank/DDBJ whole genome shotgun (WGS) entry which is preliminary data.</text>
</comment>
<keyword evidence="1" id="KW-0479">Metal-binding</keyword>
<gene>
    <name evidence="5" type="ORF">GC093_03960</name>
</gene>
<evidence type="ECO:0000313" key="5">
    <source>
        <dbReference type="EMBL" id="NOU92393.1"/>
    </source>
</evidence>
<dbReference type="InterPro" id="IPR050248">
    <property type="entry name" value="Polysacc_deacetylase_ArnD"/>
</dbReference>
<evidence type="ECO:0000256" key="2">
    <source>
        <dbReference type="ARBA" id="ARBA00022801"/>
    </source>
</evidence>
<evidence type="ECO:0000256" key="1">
    <source>
        <dbReference type="ARBA" id="ARBA00022723"/>
    </source>
</evidence>
<sequence>MKRKSLIYSLLVVLAVTFVICSCESSEVSPSPSLSPTPVTSTSPSLSKETELLGQILDSAREGRVWINEFVVGQSTIDQVESQWGKSDTNDEAGLGMYASFTGRKASFGYNKLNRLVFDSRSYDQSLQNLTLDIIVQSLGPSDSKTEIGTDDIYIYKVSPKNQLKFIIPKGTSKVDHISVFSEGSVLKEAEMQPVSKGNYFLSIEGKSNQLTQTAWAKMLDWRKTIVDFAKSHQGDLYINGADEKKVALTFDDGPDDQTTPAVLDILNTYKVKGSFFFIGKQVNPYMDVVKRVYDNGHLVLNHSFNHDDYTKLDANQIHADMKKTEDAIRAVIGKTPAIMRTPYGATNHKVLTAVKQEGVTVVLWSIDTLDWSQKESDNIVNNVISNVRNGDIILMHTSKKQTVNIEALPKIIEQLQKKGFSIVDLETLLGVHAYK</sequence>
<dbReference type="PANTHER" id="PTHR10587">
    <property type="entry name" value="GLYCOSYL TRANSFERASE-RELATED"/>
    <property type="match status" value="1"/>
</dbReference>
<name>A0A972K007_9BACL</name>
<dbReference type="InterPro" id="IPR002509">
    <property type="entry name" value="NODB_dom"/>
</dbReference>
<dbReference type="Pfam" id="PF14172">
    <property type="entry name" value="DUF4309"/>
    <property type="match status" value="1"/>
</dbReference>
<dbReference type="Gene3D" id="3.20.20.370">
    <property type="entry name" value="Glycoside hydrolase/deacetylase"/>
    <property type="match status" value="1"/>
</dbReference>